<comment type="caution">
    <text evidence="2">The sequence shown here is derived from an EMBL/GenBank/DDBJ whole genome shotgun (WGS) entry which is preliminary data.</text>
</comment>
<proteinExistence type="predicted"/>
<name>A0AAD4BMF7_BOLED</name>
<reference evidence="2" key="2">
    <citation type="journal article" date="2020" name="Nat. Commun.">
        <title>Large-scale genome sequencing of mycorrhizal fungi provides insights into the early evolution of symbiotic traits.</title>
        <authorList>
            <person name="Miyauchi S."/>
            <person name="Kiss E."/>
            <person name="Kuo A."/>
            <person name="Drula E."/>
            <person name="Kohler A."/>
            <person name="Sanchez-Garcia M."/>
            <person name="Morin E."/>
            <person name="Andreopoulos B."/>
            <person name="Barry K.W."/>
            <person name="Bonito G."/>
            <person name="Buee M."/>
            <person name="Carver A."/>
            <person name="Chen C."/>
            <person name="Cichocki N."/>
            <person name="Clum A."/>
            <person name="Culley D."/>
            <person name="Crous P.W."/>
            <person name="Fauchery L."/>
            <person name="Girlanda M."/>
            <person name="Hayes R.D."/>
            <person name="Keri Z."/>
            <person name="LaButti K."/>
            <person name="Lipzen A."/>
            <person name="Lombard V."/>
            <person name="Magnuson J."/>
            <person name="Maillard F."/>
            <person name="Murat C."/>
            <person name="Nolan M."/>
            <person name="Ohm R.A."/>
            <person name="Pangilinan J."/>
            <person name="Pereira M.F."/>
            <person name="Perotto S."/>
            <person name="Peter M."/>
            <person name="Pfister S."/>
            <person name="Riley R."/>
            <person name="Sitrit Y."/>
            <person name="Stielow J.B."/>
            <person name="Szollosi G."/>
            <person name="Zifcakova L."/>
            <person name="Stursova M."/>
            <person name="Spatafora J.W."/>
            <person name="Tedersoo L."/>
            <person name="Vaario L.M."/>
            <person name="Yamada A."/>
            <person name="Yan M."/>
            <person name="Wang P."/>
            <person name="Xu J."/>
            <person name="Bruns T."/>
            <person name="Baldrian P."/>
            <person name="Vilgalys R."/>
            <person name="Dunand C."/>
            <person name="Henrissat B."/>
            <person name="Grigoriev I.V."/>
            <person name="Hibbett D."/>
            <person name="Nagy L.G."/>
            <person name="Martin F.M."/>
        </authorList>
    </citation>
    <scope>NUCLEOTIDE SEQUENCE</scope>
    <source>
        <strain evidence="2">BED1</strain>
    </source>
</reference>
<accession>A0AAD4BMF7</accession>
<dbReference type="Proteomes" id="UP001194468">
    <property type="component" value="Unassembled WGS sequence"/>
</dbReference>
<sequence length="165" mass="18579">MNRGSILRHIRGVHLSQRQRPSNPVQESLTSEEVGDASSLDNSSTSNVVDPTVRNGSSYAGEDVQMAVESPIYPIIPPFEQLHLTPVGFCEWYNQGGTRTTCGEALARETLTLHLRKHGIERMNRAWLTTCLWTGCEKIVNRECIVRHIREVHLGLKRRYALNTG</sequence>
<feature type="region of interest" description="Disordered" evidence="1">
    <location>
        <begin position="16"/>
        <end position="56"/>
    </location>
</feature>
<protein>
    <submittedName>
        <fullName evidence="2">Uncharacterized protein</fullName>
    </submittedName>
</protein>
<feature type="compositionally biased region" description="Polar residues" evidence="1">
    <location>
        <begin position="16"/>
        <end position="31"/>
    </location>
</feature>
<evidence type="ECO:0000313" key="3">
    <source>
        <dbReference type="Proteomes" id="UP001194468"/>
    </source>
</evidence>
<dbReference type="EMBL" id="WHUW01000029">
    <property type="protein sequence ID" value="KAF8434325.1"/>
    <property type="molecule type" value="Genomic_DNA"/>
</dbReference>
<evidence type="ECO:0000313" key="2">
    <source>
        <dbReference type="EMBL" id="KAF8434325.1"/>
    </source>
</evidence>
<feature type="compositionally biased region" description="Polar residues" evidence="1">
    <location>
        <begin position="39"/>
        <end position="56"/>
    </location>
</feature>
<evidence type="ECO:0000256" key="1">
    <source>
        <dbReference type="SAM" id="MobiDB-lite"/>
    </source>
</evidence>
<gene>
    <name evidence="2" type="ORF">L210DRAFT_3553638</name>
</gene>
<dbReference type="AlphaFoldDB" id="A0AAD4BMF7"/>
<keyword evidence="3" id="KW-1185">Reference proteome</keyword>
<organism evidence="2 3">
    <name type="scientific">Boletus edulis BED1</name>
    <dbReference type="NCBI Taxonomy" id="1328754"/>
    <lineage>
        <taxon>Eukaryota</taxon>
        <taxon>Fungi</taxon>
        <taxon>Dikarya</taxon>
        <taxon>Basidiomycota</taxon>
        <taxon>Agaricomycotina</taxon>
        <taxon>Agaricomycetes</taxon>
        <taxon>Agaricomycetidae</taxon>
        <taxon>Boletales</taxon>
        <taxon>Boletineae</taxon>
        <taxon>Boletaceae</taxon>
        <taxon>Boletoideae</taxon>
        <taxon>Boletus</taxon>
    </lineage>
</organism>
<reference evidence="2" key="1">
    <citation type="submission" date="2019-10" db="EMBL/GenBank/DDBJ databases">
        <authorList>
            <consortium name="DOE Joint Genome Institute"/>
            <person name="Kuo A."/>
            <person name="Miyauchi S."/>
            <person name="Kiss E."/>
            <person name="Drula E."/>
            <person name="Kohler A."/>
            <person name="Sanchez-Garcia M."/>
            <person name="Andreopoulos B."/>
            <person name="Barry K.W."/>
            <person name="Bonito G."/>
            <person name="Buee M."/>
            <person name="Carver A."/>
            <person name="Chen C."/>
            <person name="Cichocki N."/>
            <person name="Clum A."/>
            <person name="Culley D."/>
            <person name="Crous P.W."/>
            <person name="Fauchery L."/>
            <person name="Girlanda M."/>
            <person name="Hayes R."/>
            <person name="Keri Z."/>
            <person name="LaButti K."/>
            <person name="Lipzen A."/>
            <person name="Lombard V."/>
            <person name="Magnuson J."/>
            <person name="Maillard F."/>
            <person name="Morin E."/>
            <person name="Murat C."/>
            <person name="Nolan M."/>
            <person name="Ohm R."/>
            <person name="Pangilinan J."/>
            <person name="Pereira M."/>
            <person name="Perotto S."/>
            <person name="Peter M."/>
            <person name="Riley R."/>
            <person name="Sitrit Y."/>
            <person name="Stielow B."/>
            <person name="Szollosi G."/>
            <person name="Zifcakova L."/>
            <person name="Stursova M."/>
            <person name="Spatafora J.W."/>
            <person name="Tedersoo L."/>
            <person name="Vaario L.-M."/>
            <person name="Yamada A."/>
            <person name="Yan M."/>
            <person name="Wang P."/>
            <person name="Xu J."/>
            <person name="Bruns T."/>
            <person name="Baldrian P."/>
            <person name="Vilgalys R."/>
            <person name="Henrissat B."/>
            <person name="Grigoriev I.V."/>
            <person name="Hibbett D."/>
            <person name="Nagy L.G."/>
            <person name="Martin F.M."/>
        </authorList>
    </citation>
    <scope>NUCLEOTIDE SEQUENCE</scope>
    <source>
        <strain evidence="2">BED1</strain>
    </source>
</reference>